<feature type="chain" id="PRO_5046185962" evidence="2">
    <location>
        <begin position="30"/>
        <end position="366"/>
    </location>
</feature>
<feature type="signal peptide" evidence="2">
    <location>
        <begin position="1"/>
        <end position="29"/>
    </location>
</feature>
<evidence type="ECO:0000313" key="4">
    <source>
        <dbReference type="Proteomes" id="UP001501176"/>
    </source>
</evidence>
<protein>
    <submittedName>
        <fullName evidence="3">ABC transporter substrate-binding protein</fullName>
    </submittedName>
</protein>
<gene>
    <name evidence="3" type="ORF">GCM10009125_16520</name>
</gene>
<evidence type="ECO:0000256" key="1">
    <source>
        <dbReference type="ARBA" id="ARBA00022729"/>
    </source>
</evidence>
<proteinExistence type="predicted"/>
<dbReference type="Proteomes" id="UP001501176">
    <property type="component" value="Unassembled WGS sequence"/>
</dbReference>
<reference evidence="4" key="1">
    <citation type="journal article" date="2019" name="Int. J. Syst. Evol. Microbiol.">
        <title>The Global Catalogue of Microorganisms (GCM) 10K type strain sequencing project: providing services to taxonomists for standard genome sequencing and annotation.</title>
        <authorList>
            <consortium name="The Broad Institute Genomics Platform"/>
            <consortium name="The Broad Institute Genome Sequencing Center for Infectious Disease"/>
            <person name="Wu L."/>
            <person name="Ma J."/>
        </authorList>
    </citation>
    <scope>NUCLEOTIDE SEQUENCE [LARGE SCALE GENOMIC DNA]</scope>
    <source>
        <strain evidence="4">JCM 16240</strain>
    </source>
</reference>
<accession>A0ABP3DFE0</accession>
<dbReference type="SUPFAM" id="SSF53850">
    <property type="entry name" value="Periplasmic binding protein-like II"/>
    <property type="match status" value="1"/>
</dbReference>
<dbReference type="InterPro" id="IPR006059">
    <property type="entry name" value="SBP"/>
</dbReference>
<evidence type="ECO:0000256" key="2">
    <source>
        <dbReference type="SAM" id="SignalP"/>
    </source>
</evidence>
<dbReference type="Gene3D" id="3.40.190.10">
    <property type="entry name" value="Periplasmic binding protein-like II"/>
    <property type="match status" value="2"/>
</dbReference>
<dbReference type="PANTHER" id="PTHR30006">
    <property type="entry name" value="THIAMINE-BINDING PERIPLASMIC PROTEIN-RELATED"/>
    <property type="match status" value="1"/>
</dbReference>
<dbReference type="Pfam" id="PF13416">
    <property type="entry name" value="SBP_bac_8"/>
    <property type="match status" value="1"/>
</dbReference>
<comment type="caution">
    <text evidence="3">The sequence shown here is derived from an EMBL/GenBank/DDBJ whole genome shotgun (WGS) entry which is preliminary data.</text>
</comment>
<organism evidence="3 4">
    <name type="scientific">Castellaniella daejeonensis</name>
    <dbReference type="NCBI Taxonomy" id="659013"/>
    <lineage>
        <taxon>Bacteria</taxon>
        <taxon>Pseudomonadati</taxon>
        <taxon>Pseudomonadota</taxon>
        <taxon>Betaproteobacteria</taxon>
        <taxon>Burkholderiales</taxon>
        <taxon>Alcaligenaceae</taxon>
        <taxon>Castellaniella</taxon>
    </lineage>
</organism>
<keyword evidence="4" id="KW-1185">Reference proteome</keyword>
<keyword evidence="1 2" id="KW-0732">Signal</keyword>
<dbReference type="EMBL" id="BAAAFN010000011">
    <property type="protein sequence ID" value="GAA0228182.1"/>
    <property type="molecule type" value="Genomic_DNA"/>
</dbReference>
<name>A0ABP3DFE0_9BURK</name>
<sequence length="366" mass="39592">MAPFTSAKKRFATKAISAALILSAYAVMAHGATPAAGGALVIEGETIADSATYQQARQETLRLYTGYVQSAEKILIDRFTKDTGIKISMIRLTPNQLAERVLSEQGAGKLGADVIRTSDYPIAQAMQRAGVWQKYLPPIIADIPELSLDQGLFNLTFDSVYSIGYNTQLVDKASAPTSWADMVSGKWKNKIGIVQGGSGGSTAALNRFMLSKLGEDYFKKYASQDPVIYNSLGQEAIALARGEVAVGTVKVSDIGVLATKDKAPLMFVVPTEGVAVYDYYLGMTSSAKNVAAAKVFINYNLSKRGQEVFSKLGEYPARADVASPTVLGVTLPPIKSAQYFRMSTEDSMKYSKDDLAKWNTDFNFTK</sequence>
<dbReference type="RefSeq" id="WP_343820885.1">
    <property type="nucleotide sequence ID" value="NZ_BAAAFN010000011.1"/>
</dbReference>
<evidence type="ECO:0000313" key="3">
    <source>
        <dbReference type="EMBL" id="GAA0228182.1"/>
    </source>
</evidence>